<evidence type="ECO:0000313" key="9">
    <source>
        <dbReference type="Proteomes" id="UP000587760"/>
    </source>
</evidence>
<dbReference type="InterPro" id="IPR003607">
    <property type="entry name" value="HD/PDEase_dom"/>
</dbReference>
<name>A0A841R7T2_9SPIO</name>
<evidence type="ECO:0000256" key="2">
    <source>
        <dbReference type="ARBA" id="ARBA00022723"/>
    </source>
</evidence>
<keyword evidence="8" id="KW-0808">Transferase</keyword>
<keyword evidence="4" id="KW-0378">Hydrolase</keyword>
<dbReference type="AlphaFoldDB" id="A0A841R7T2"/>
<keyword evidence="8" id="KW-0548">Nucleotidyltransferase</keyword>
<dbReference type="GO" id="GO:0016779">
    <property type="term" value="F:nucleotidyltransferase activity"/>
    <property type="evidence" value="ECO:0007669"/>
    <property type="project" value="UniProtKB-KW"/>
</dbReference>
<dbReference type="Gene3D" id="1.10.3210.10">
    <property type="entry name" value="Hypothetical protein af1432"/>
    <property type="match status" value="1"/>
</dbReference>
<gene>
    <name evidence="8" type="ORF">HNR50_000662</name>
</gene>
<dbReference type="InterPro" id="IPR051094">
    <property type="entry name" value="Diverse_Catalytic_Enzymes"/>
</dbReference>
<evidence type="ECO:0000256" key="1">
    <source>
        <dbReference type="ARBA" id="ARBA00012506"/>
    </source>
</evidence>
<proteinExistence type="predicted"/>
<protein>
    <recommendedName>
        <fullName evidence="1">bis(5'-nucleosyl)-tetraphosphatase (symmetrical)</fullName>
        <ecNumber evidence="1">3.6.1.41</ecNumber>
    </recommendedName>
</protein>
<comment type="catalytic activity">
    <reaction evidence="6">
        <text>P(1),P(4)-bis(5'-adenosyl) tetraphosphate + H2O = 2 ADP + 2 H(+)</text>
        <dbReference type="Rhea" id="RHEA:24252"/>
        <dbReference type="ChEBI" id="CHEBI:15377"/>
        <dbReference type="ChEBI" id="CHEBI:15378"/>
        <dbReference type="ChEBI" id="CHEBI:58141"/>
        <dbReference type="ChEBI" id="CHEBI:456216"/>
        <dbReference type="EC" id="3.6.1.41"/>
    </reaction>
</comment>
<dbReference type="InterPro" id="IPR006674">
    <property type="entry name" value="HD_domain"/>
</dbReference>
<sequence>MDRSLEKIRHHLKETLSGSRFRHSEGAEKASRFLAERFGEDPLLCSLAGLGHDICREYEADVLERITGRKHRHPVMLHGEAGAIVLERDFGIRNSSVLQAVRHHISGSPGLDGVGKIVFAADYIEEGRTHLSGEERERLFSLDLDDMVLSIACSIRSHLAAKRLPLEPALLQMIEELT</sequence>
<dbReference type="SUPFAM" id="SSF109604">
    <property type="entry name" value="HD-domain/PDEase-like"/>
    <property type="match status" value="1"/>
</dbReference>
<evidence type="ECO:0000313" key="8">
    <source>
        <dbReference type="EMBL" id="MBB6479029.1"/>
    </source>
</evidence>
<reference evidence="8 9" key="1">
    <citation type="submission" date="2020-08" db="EMBL/GenBank/DDBJ databases">
        <title>Genomic Encyclopedia of Type Strains, Phase IV (KMG-IV): sequencing the most valuable type-strain genomes for metagenomic binning, comparative biology and taxonomic classification.</title>
        <authorList>
            <person name="Goeker M."/>
        </authorList>
    </citation>
    <scope>NUCLEOTIDE SEQUENCE [LARGE SCALE GENOMIC DNA]</scope>
    <source>
        <strain evidence="8 9">DSM 2461</strain>
    </source>
</reference>
<keyword evidence="5" id="KW-0408">Iron</keyword>
<dbReference type="GO" id="GO:0046872">
    <property type="term" value="F:metal ion binding"/>
    <property type="evidence" value="ECO:0007669"/>
    <property type="project" value="UniProtKB-KW"/>
</dbReference>
<dbReference type="Pfam" id="PF01966">
    <property type="entry name" value="HD"/>
    <property type="match status" value="1"/>
</dbReference>
<evidence type="ECO:0000259" key="7">
    <source>
        <dbReference type="Pfam" id="PF01966"/>
    </source>
</evidence>
<evidence type="ECO:0000256" key="4">
    <source>
        <dbReference type="ARBA" id="ARBA00022801"/>
    </source>
</evidence>
<keyword evidence="9" id="KW-1185">Reference proteome</keyword>
<dbReference type="GO" id="GO:0000166">
    <property type="term" value="F:nucleotide binding"/>
    <property type="evidence" value="ECO:0007669"/>
    <property type="project" value="UniProtKB-KW"/>
</dbReference>
<dbReference type="EMBL" id="JACHGJ010000001">
    <property type="protein sequence ID" value="MBB6479029.1"/>
    <property type="molecule type" value="Genomic_DNA"/>
</dbReference>
<accession>A0A841R7T2</accession>
<dbReference type="InterPro" id="IPR005249">
    <property type="entry name" value="YqeK"/>
</dbReference>
<dbReference type="PANTHER" id="PTHR35795:SF1">
    <property type="entry name" value="BIS(5'-NUCLEOSYL)-TETRAPHOSPHATASE, SYMMETRICAL"/>
    <property type="match status" value="1"/>
</dbReference>
<keyword evidence="3" id="KW-0547">Nucleotide-binding</keyword>
<dbReference type="GO" id="GO:0008803">
    <property type="term" value="F:bis(5'-nucleosyl)-tetraphosphatase (symmetrical) activity"/>
    <property type="evidence" value="ECO:0007669"/>
    <property type="project" value="UniProtKB-EC"/>
</dbReference>
<dbReference type="CDD" id="cd00077">
    <property type="entry name" value="HDc"/>
    <property type="match status" value="1"/>
</dbReference>
<feature type="domain" description="HD" evidence="7">
    <location>
        <begin position="20"/>
        <end position="125"/>
    </location>
</feature>
<evidence type="ECO:0000256" key="6">
    <source>
        <dbReference type="ARBA" id="ARBA00049417"/>
    </source>
</evidence>
<dbReference type="EC" id="3.6.1.41" evidence="1"/>
<organism evidence="8 9">
    <name type="scientific">Spirochaeta isovalerica</name>
    <dbReference type="NCBI Taxonomy" id="150"/>
    <lineage>
        <taxon>Bacteria</taxon>
        <taxon>Pseudomonadati</taxon>
        <taxon>Spirochaetota</taxon>
        <taxon>Spirochaetia</taxon>
        <taxon>Spirochaetales</taxon>
        <taxon>Spirochaetaceae</taxon>
        <taxon>Spirochaeta</taxon>
    </lineage>
</organism>
<evidence type="ECO:0000256" key="3">
    <source>
        <dbReference type="ARBA" id="ARBA00022741"/>
    </source>
</evidence>
<dbReference type="Proteomes" id="UP000587760">
    <property type="component" value="Unassembled WGS sequence"/>
</dbReference>
<evidence type="ECO:0000256" key="5">
    <source>
        <dbReference type="ARBA" id="ARBA00023004"/>
    </source>
</evidence>
<keyword evidence="2" id="KW-0479">Metal-binding</keyword>
<dbReference type="PANTHER" id="PTHR35795">
    <property type="entry name" value="SLR1885 PROTEIN"/>
    <property type="match status" value="1"/>
</dbReference>
<dbReference type="NCBIfam" id="TIGR00488">
    <property type="entry name" value="bis(5'-nucleosyl)-tetraphosphatase (symmetrical) YqeK"/>
    <property type="match status" value="1"/>
</dbReference>
<dbReference type="RefSeq" id="WP_184743719.1">
    <property type="nucleotide sequence ID" value="NZ_JACHGJ010000001.1"/>
</dbReference>
<comment type="caution">
    <text evidence="8">The sequence shown here is derived from an EMBL/GenBank/DDBJ whole genome shotgun (WGS) entry which is preliminary data.</text>
</comment>